<feature type="transmembrane region" description="Helical" evidence="8">
    <location>
        <begin position="163"/>
        <end position="188"/>
    </location>
</feature>
<dbReference type="Pfam" id="PF00939">
    <property type="entry name" value="Na_sulph_symp"/>
    <property type="match status" value="1"/>
</dbReference>
<feature type="transmembrane region" description="Helical" evidence="8">
    <location>
        <begin position="129"/>
        <end position="157"/>
    </location>
</feature>
<feature type="transmembrane region" description="Helical" evidence="8">
    <location>
        <begin position="200"/>
        <end position="221"/>
    </location>
</feature>
<keyword evidence="4" id="KW-1001">Plastid inner membrane</keyword>
<evidence type="ECO:0000256" key="6">
    <source>
        <dbReference type="ARBA" id="ARBA00023136"/>
    </source>
</evidence>
<dbReference type="PANTHER" id="PTHR42826">
    <property type="entry name" value="DICARBOXYLATE TRANSPORTER 2.1, CHLOROPLASTIC"/>
    <property type="match status" value="1"/>
</dbReference>
<reference evidence="9" key="1">
    <citation type="submission" date="2017-04" db="EMBL/GenBank/DDBJ databases">
        <title>Population genomics of picophytoplankton unveils novel chromosome hypervariability.</title>
        <authorList>
            <consortium name="DOE Joint Genome Institute"/>
            <person name="Blanc-Mathieu R."/>
            <person name="Krasovec M."/>
            <person name="Hebrard M."/>
            <person name="Yau S."/>
            <person name="Desgranges E."/>
            <person name="Martin J."/>
            <person name="Schackwitz W."/>
            <person name="Kuo A."/>
            <person name="Salin G."/>
            <person name="Donnadieu C."/>
            <person name="Desdevises Y."/>
            <person name="Sanchez-Ferandin S."/>
            <person name="Moreau H."/>
            <person name="Rivals E."/>
            <person name="Grigoriev I.V."/>
            <person name="Grimsley N."/>
            <person name="Eyre-Walker A."/>
            <person name="Piganeau G."/>
        </authorList>
    </citation>
    <scope>NUCLEOTIDE SEQUENCE [LARGE SCALE GENOMIC DNA]</scope>
    <source>
        <strain evidence="9">RCC 1115</strain>
    </source>
</reference>
<dbReference type="GO" id="GO:0015140">
    <property type="term" value="F:malate transmembrane transporter activity"/>
    <property type="evidence" value="ECO:0007669"/>
    <property type="project" value="UniProtKB-ARBA"/>
</dbReference>
<proteinExistence type="inferred from homology"/>
<keyword evidence="5 8" id="KW-1133">Transmembrane helix</keyword>
<dbReference type="InterPro" id="IPR001898">
    <property type="entry name" value="SLC13A/DASS"/>
</dbReference>
<sequence>MSSMAARTTTRTGARVSDGRSGGRLGDGRSRARAPVRWTAARASMETSDWNAGCDVGRAVTVARGKTTRRGDRARAESSASPVARATGSDVLANWKGAKLKPLGYSVLAGLLIYLIPTPAGVTVKAWNLLAVFVATIVGIITNPLPLGAVAMIGLGVSMTAGILPFSAAFSAFSSEIPWLIALAFFLARGFIKTGLGNRIAYQIVSLFGKSTLGLTYSLVFSEALLAPAIPSLAARAGGIFLPLAKALCVACGSDPANGTEKKMGAYVMTTMFQTSTISSGMFITAMAANPLSVNLAASITGITISWAQWAIGALVPGLVCLILTPLILYVLYPPEVKESPEAPAKAKEELAALGPMSLDEKIMAGALTLTVGLWVFGSKFGIGSVAAALCGLTILLVSGVITWKECLAEGPAWDTLVWFAALIAMAGYLNTFGLIPAFSAGVVNVVSGLGLAWQPAFVIITLVYFYSHYMFASGAAHIGAMYSAFLSVLIACGAPPLVSALVLGILSNVMGCTTHYGIGSAPPFFGAGYVPLATWWKIGFGMSIVYITCFLGIGFPWWKILGYW</sequence>
<feature type="transmembrane region" description="Helical" evidence="8">
    <location>
        <begin position="485"/>
        <end position="507"/>
    </location>
</feature>
<dbReference type="EMBL" id="KZ155771">
    <property type="protein sequence ID" value="OUS49439.1"/>
    <property type="molecule type" value="Genomic_DNA"/>
</dbReference>
<feature type="region of interest" description="Disordered" evidence="7">
    <location>
        <begin position="1"/>
        <end position="36"/>
    </location>
</feature>
<protein>
    <submittedName>
        <fullName evidence="9">2-oxoglutarate/malate translocator</fullName>
    </submittedName>
</protein>
<gene>
    <name evidence="9" type="ORF">BE221DRAFT_202692</name>
</gene>
<comment type="subcellular location">
    <subcellularLocation>
        <location evidence="1">Plastid</location>
        <location evidence="1">Chloroplast inner membrane</location>
        <topology evidence="1">Multi-pass membrane protein</topology>
    </subcellularLocation>
</comment>
<dbReference type="InterPro" id="IPR030676">
    <property type="entry name" value="CitT-rel"/>
</dbReference>
<feature type="transmembrane region" description="Helical" evidence="8">
    <location>
        <begin position="103"/>
        <end position="122"/>
    </location>
</feature>
<accession>A0A1Y5IIQ2</accession>
<dbReference type="AlphaFoldDB" id="A0A1Y5IIQ2"/>
<dbReference type="eggNOG" id="ENOG502QQ8W">
    <property type="taxonomic scope" value="Eukaryota"/>
</dbReference>
<evidence type="ECO:0000256" key="7">
    <source>
        <dbReference type="SAM" id="MobiDB-lite"/>
    </source>
</evidence>
<feature type="transmembrane region" description="Helical" evidence="8">
    <location>
        <begin position="307"/>
        <end position="333"/>
    </location>
</feature>
<name>A0A1Y5IIQ2_OSTTA</name>
<dbReference type="Proteomes" id="UP000195557">
    <property type="component" value="Unassembled WGS sequence"/>
</dbReference>
<evidence type="ECO:0000256" key="8">
    <source>
        <dbReference type="SAM" id="Phobius"/>
    </source>
</evidence>
<evidence type="ECO:0000256" key="2">
    <source>
        <dbReference type="ARBA" id="ARBA00007349"/>
    </source>
</evidence>
<dbReference type="GO" id="GO:0009706">
    <property type="term" value="C:chloroplast inner membrane"/>
    <property type="evidence" value="ECO:0007669"/>
    <property type="project" value="UniProtKB-SubCell"/>
</dbReference>
<feature type="transmembrane region" description="Helical" evidence="8">
    <location>
        <begin position="539"/>
        <end position="559"/>
    </location>
</feature>
<feature type="transmembrane region" description="Helical" evidence="8">
    <location>
        <begin position="416"/>
        <end position="440"/>
    </location>
</feature>
<keyword evidence="4" id="KW-0934">Plastid</keyword>
<feature type="transmembrane region" description="Helical" evidence="8">
    <location>
        <begin position="452"/>
        <end position="473"/>
    </location>
</feature>
<feature type="transmembrane region" description="Helical" evidence="8">
    <location>
        <begin position="383"/>
        <end position="404"/>
    </location>
</feature>
<keyword evidence="3 8" id="KW-0812">Transmembrane</keyword>
<evidence type="ECO:0000256" key="4">
    <source>
        <dbReference type="ARBA" id="ARBA00022780"/>
    </source>
</evidence>
<evidence type="ECO:0000256" key="3">
    <source>
        <dbReference type="ARBA" id="ARBA00022692"/>
    </source>
</evidence>
<dbReference type="NCBIfam" id="TIGR00785">
    <property type="entry name" value="dass"/>
    <property type="match status" value="1"/>
</dbReference>
<feature type="compositionally biased region" description="Low complexity" evidence="7">
    <location>
        <begin position="1"/>
        <end position="15"/>
    </location>
</feature>
<evidence type="ECO:0000313" key="9">
    <source>
        <dbReference type="EMBL" id="OUS49439.1"/>
    </source>
</evidence>
<organism evidence="9">
    <name type="scientific">Ostreococcus tauri</name>
    <name type="common">Marine green alga</name>
    <dbReference type="NCBI Taxonomy" id="70448"/>
    <lineage>
        <taxon>Eukaryota</taxon>
        <taxon>Viridiplantae</taxon>
        <taxon>Chlorophyta</taxon>
        <taxon>Mamiellophyceae</taxon>
        <taxon>Mamiellales</taxon>
        <taxon>Bathycoccaceae</taxon>
        <taxon>Ostreococcus</taxon>
    </lineage>
</organism>
<keyword evidence="6 8" id="KW-0472">Membrane</keyword>
<evidence type="ECO:0000256" key="1">
    <source>
        <dbReference type="ARBA" id="ARBA00004478"/>
    </source>
</evidence>
<comment type="similarity">
    <text evidence="2">Belongs to the SLC13A/DASS transporter (TC 2.A.47) family. DIT1 subfamily.</text>
</comment>
<evidence type="ECO:0000256" key="5">
    <source>
        <dbReference type="ARBA" id="ARBA00022989"/>
    </source>
</evidence>